<reference evidence="3" key="1">
    <citation type="submission" date="2017-02" db="EMBL/GenBank/DDBJ databases">
        <authorList>
            <person name="Varghese N."/>
            <person name="Submissions S."/>
        </authorList>
    </citation>
    <scope>NUCLEOTIDE SEQUENCE [LARGE SCALE GENOMIC DNA]</scope>
    <source>
        <strain evidence="3">ATCC 700200</strain>
    </source>
</reference>
<dbReference type="RefSeq" id="WP_078811374.1">
    <property type="nucleotide sequence ID" value="NZ_FUYE01000001.1"/>
</dbReference>
<feature type="compositionally biased region" description="Low complexity" evidence="1">
    <location>
        <begin position="676"/>
        <end position="694"/>
    </location>
</feature>
<evidence type="ECO:0000256" key="1">
    <source>
        <dbReference type="SAM" id="MobiDB-lite"/>
    </source>
</evidence>
<accession>A0A1T4WGX8</accession>
<feature type="compositionally biased region" description="Low complexity" evidence="1">
    <location>
        <begin position="559"/>
        <end position="570"/>
    </location>
</feature>
<feature type="region of interest" description="Disordered" evidence="1">
    <location>
        <begin position="532"/>
        <end position="570"/>
    </location>
</feature>
<keyword evidence="3" id="KW-1185">Reference proteome</keyword>
<dbReference type="OrthoDB" id="179154at2"/>
<feature type="compositionally biased region" description="Pro residues" evidence="1">
    <location>
        <begin position="533"/>
        <end position="551"/>
    </location>
</feature>
<name>A0A1T4WGX8_9BACT</name>
<dbReference type="EMBL" id="FUYE01000001">
    <property type="protein sequence ID" value="SKA76165.1"/>
    <property type="molecule type" value="Genomic_DNA"/>
</dbReference>
<evidence type="ECO:0000313" key="2">
    <source>
        <dbReference type="EMBL" id="SKA76165.1"/>
    </source>
</evidence>
<sequence length="744" mass="79942">MPEPSLFRHYQIVQDADGNNIELIRDVNQVAVLAFDIERQEFVHCHVLLEPLADKPAFEEACRTIQAQGHPLLARLGDFGEDEGNPFYITGSVDGEPLRAYLSRQADIPGWLAVMVACRALEAVQALVERADAVAEDVLTSLRVVQSAPQQIHVIVADYRLLAATKKPALKPPFEKPARLLRGFFQERGVTGPAADQMVSGPDFTELLETCLLVADRGTVAAMRELKGTLHKLIPAQLSGEIPSAHKPRALLASHFASYQEVARGVVNLVRIQSQRLDMSSPYSMRGVLTKTGRTVLVEQIPPPRLVGAQVKPLDEKVLQLAKSRDFAGLIPVVMLQEAEDITCLAEDVPEGVSLADLLRERHTLSVHETYLVLASLHGALDGLEKSGLQVRKLRLEDIFILTGFPREDHRTAKLLLTPLNEWPAFSMLLRAHPTLAAMAGRGVDPAVLTPPAQLAGQSPWTSAWLSAVGRFLTGLTPVPGPTSEPVGHLREREALSRLFDDEISGKNASPSRADFLGRYTRLLQHHEAVKPAVPPKPEPTPVVEPKPKATPPRTRSISAGAGESPAASAEATGPLMALTQGYTPPAEKPTIGFAEVLFRDTSVMEKGQPNDWAKTAADAPPTVHPKEVLLPPEGFVPFWLRAAVFLGGSMLLGGLLAHLSGDAFWLKTGKTTAPAKPAAQVKPAIPAAGPAPATVKKALPPEPPTGPAAPQITLPDLPPDTGSAASGGLLQPPKSGLKKELEQ</sequence>
<gene>
    <name evidence="2" type="ORF">SAMN02745166_00132</name>
</gene>
<dbReference type="Proteomes" id="UP000190774">
    <property type="component" value="Unassembled WGS sequence"/>
</dbReference>
<dbReference type="AlphaFoldDB" id="A0A1T4WGX8"/>
<evidence type="ECO:0000313" key="3">
    <source>
        <dbReference type="Proteomes" id="UP000190774"/>
    </source>
</evidence>
<protein>
    <submittedName>
        <fullName evidence="2">Uncharacterized protein</fullName>
    </submittedName>
</protein>
<dbReference type="STRING" id="48467.SAMN02745166_00132"/>
<organism evidence="2 3">
    <name type="scientific">Prosthecobacter debontii</name>
    <dbReference type="NCBI Taxonomy" id="48467"/>
    <lineage>
        <taxon>Bacteria</taxon>
        <taxon>Pseudomonadati</taxon>
        <taxon>Verrucomicrobiota</taxon>
        <taxon>Verrucomicrobiia</taxon>
        <taxon>Verrucomicrobiales</taxon>
        <taxon>Verrucomicrobiaceae</taxon>
        <taxon>Prosthecobacter</taxon>
    </lineage>
</organism>
<feature type="region of interest" description="Disordered" evidence="1">
    <location>
        <begin position="676"/>
        <end position="744"/>
    </location>
</feature>
<proteinExistence type="predicted"/>